<name>A0A6M0H376_9CLOT</name>
<dbReference type="InterPro" id="IPR020094">
    <property type="entry name" value="TruA/RsuA/RluB/E/F_N"/>
</dbReference>
<dbReference type="InterPro" id="IPR050343">
    <property type="entry name" value="RsuA_PseudoU_synthase"/>
</dbReference>
<evidence type="ECO:0000256" key="4">
    <source>
        <dbReference type="RuleBase" id="RU003887"/>
    </source>
</evidence>
<accession>A0A6M0H376</accession>
<comment type="similarity">
    <text evidence="1 4">Belongs to the pseudouridine synthase RsuA family.</text>
</comment>
<gene>
    <name evidence="6" type="ORF">G3M99_09425</name>
</gene>
<feature type="domain" description="RNA-binding S4" evidence="5">
    <location>
        <begin position="3"/>
        <end position="66"/>
    </location>
</feature>
<dbReference type="InterPro" id="IPR000748">
    <property type="entry name" value="PsdUridine_synth_RsuA/RluB/E/F"/>
</dbReference>
<keyword evidence="7" id="KW-1185">Reference proteome</keyword>
<evidence type="ECO:0000256" key="2">
    <source>
        <dbReference type="ARBA" id="ARBA00023235"/>
    </source>
</evidence>
<dbReference type="PANTHER" id="PTHR47683:SF2">
    <property type="entry name" value="RNA-BINDING S4 DOMAIN-CONTAINING PROTEIN"/>
    <property type="match status" value="1"/>
</dbReference>
<dbReference type="InterPro" id="IPR002942">
    <property type="entry name" value="S4_RNA-bd"/>
</dbReference>
<evidence type="ECO:0000259" key="5">
    <source>
        <dbReference type="SMART" id="SM00363"/>
    </source>
</evidence>
<sequence length="241" mass="27549">MEERLQKYMASCGVASRRKCEEIIQSGRVKVNGVFIKELGIKVDKDKDVIEVDDKKIKPEKRKVYIALNKPVGYVSTVKDEKGRKTIIDLIDINERIYPIGRLDYDTSGLILLTNDGDVYNRVIHPRVEKNKVYIATVKGIPTKSEIERFCRGVDIGGYITAPAQCKLLKINDKDKKNLLCDLEIVIHEGKNRQVRKMCDAINHKVVRLKRLSVGNIKLGNLKEGKYRFLTDDEIIHLKGE</sequence>
<dbReference type="NCBIfam" id="TIGR00093">
    <property type="entry name" value="pseudouridine synthase"/>
    <property type="match status" value="1"/>
</dbReference>
<dbReference type="InterPro" id="IPR018496">
    <property type="entry name" value="PsdUridine_synth_RsuA/RluB_CS"/>
</dbReference>
<dbReference type="InterPro" id="IPR036986">
    <property type="entry name" value="S4_RNA-bd_sf"/>
</dbReference>
<dbReference type="EC" id="5.4.99.-" evidence="4"/>
<dbReference type="Pfam" id="PF00849">
    <property type="entry name" value="PseudoU_synth_2"/>
    <property type="match status" value="1"/>
</dbReference>
<dbReference type="SUPFAM" id="SSF55120">
    <property type="entry name" value="Pseudouridine synthase"/>
    <property type="match status" value="1"/>
</dbReference>
<comment type="caution">
    <text evidence="6">The sequence shown here is derived from an EMBL/GenBank/DDBJ whole genome shotgun (WGS) entry which is preliminary data.</text>
</comment>
<dbReference type="CDD" id="cd02870">
    <property type="entry name" value="PseudoU_synth_RsuA_like"/>
    <property type="match status" value="1"/>
</dbReference>
<dbReference type="SUPFAM" id="SSF55174">
    <property type="entry name" value="Alpha-L RNA-binding motif"/>
    <property type="match status" value="1"/>
</dbReference>
<dbReference type="GO" id="GO:0000455">
    <property type="term" value="P:enzyme-directed rRNA pseudouridine synthesis"/>
    <property type="evidence" value="ECO:0007669"/>
    <property type="project" value="UniProtKB-ARBA"/>
</dbReference>
<keyword evidence="3" id="KW-0694">RNA-binding</keyword>
<dbReference type="SMART" id="SM00363">
    <property type="entry name" value="S4"/>
    <property type="match status" value="1"/>
</dbReference>
<dbReference type="InterPro" id="IPR042092">
    <property type="entry name" value="PsdUridine_s_RsuA/RluB/E/F_cat"/>
</dbReference>
<evidence type="ECO:0000313" key="6">
    <source>
        <dbReference type="EMBL" id="NEU05069.1"/>
    </source>
</evidence>
<dbReference type="Gene3D" id="3.10.290.10">
    <property type="entry name" value="RNA-binding S4 domain"/>
    <property type="match status" value="1"/>
</dbReference>
<dbReference type="RefSeq" id="WP_199869983.1">
    <property type="nucleotide sequence ID" value="NZ_JAAGPU010000015.1"/>
</dbReference>
<proteinExistence type="inferred from homology"/>
<dbReference type="GO" id="GO:0003723">
    <property type="term" value="F:RNA binding"/>
    <property type="evidence" value="ECO:0007669"/>
    <property type="project" value="UniProtKB-KW"/>
</dbReference>
<dbReference type="InterPro" id="IPR020103">
    <property type="entry name" value="PsdUridine_synth_cat_dom_sf"/>
</dbReference>
<organism evidence="6 7">
    <name type="scientific">Clostridium senegalense</name>
    <dbReference type="NCBI Taxonomy" id="1465809"/>
    <lineage>
        <taxon>Bacteria</taxon>
        <taxon>Bacillati</taxon>
        <taxon>Bacillota</taxon>
        <taxon>Clostridia</taxon>
        <taxon>Eubacteriales</taxon>
        <taxon>Clostridiaceae</taxon>
        <taxon>Clostridium</taxon>
    </lineage>
</organism>
<evidence type="ECO:0000313" key="7">
    <source>
        <dbReference type="Proteomes" id="UP000481872"/>
    </source>
</evidence>
<evidence type="ECO:0000256" key="1">
    <source>
        <dbReference type="ARBA" id="ARBA00008348"/>
    </source>
</evidence>
<dbReference type="Proteomes" id="UP000481872">
    <property type="component" value="Unassembled WGS sequence"/>
</dbReference>
<dbReference type="Gene3D" id="3.30.70.580">
    <property type="entry name" value="Pseudouridine synthase I, catalytic domain, N-terminal subdomain"/>
    <property type="match status" value="1"/>
</dbReference>
<reference evidence="6 7" key="1">
    <citation type="submission" date="2020-02" db="EMBL/GenBank/DDBJ databases">
        <title>Genome assembly of a novel Clostridium senegalense strain.</title>
        <authorList>
            <person name="Gupta T.B."/>
            <person name="Jauregui R."/>
            <person name="Maclean P."/>
            <person name="Nawarathana A."/>
            <person name="Brightwell G."/>
        </authorList>
    </citation>
    <scope>NUCLEOTIDE SEQUENCE [LARGE SCALE GENOMIC DNA]</scope>
    <source>
        <strain evidence="6 7">AGRFS4</strain>
    </source>
</reference>
<keyword evidence="2 4" id="KW-0413">Isomerase</keyword>
<dbReference type="InterPro" id="IPR006145">
    <property type="entry name" value="PsdUridine_synth_RsuA/RluA"/>
</dbReference>
<dbReference type="Gene3D" id="3.30.70.1560">
    <property type="entry name" value="Alpha-L RNA-binding motif"/>
    <property type="match status" value="1"/>
</dbReference>
<dbReference type="PROSITE" id="PS01149">
    <property type="entry name" value="PSI_RSU"/>
    <property type="match status" value="1"/>
</dbReference>
<dbReference type="FunFam" id="3.10.290.10:FF:000003">
    <property type="entry name" value="Pseudouridine synthase"/>
    <property type="match status" value="1"/>
</dbReference>
<dbReference type="PROSITE" id="PS50889">
    <property type="entry name" value="S4"/>
    <property type="match status" value="1"/>
</dbReference>
<dbReference type="Pfam" id="PF01479">
    <property type="entry name" value="S4"/>
    <property type="match status" value="1"/>
</dbReference>
<dbReference type="EMBL" id="JAAGPU010000015">
    <property type="protein sequence ID" value="NEU05069.1"/>
    <property type="molecule type" value="Genomic_DNA"/>
</dbReference>
<dbReference type="CDD" id="cd00165">
    <property type="entry name" value="S4"/>
    <property type="match status" value="1"/>
</dbReference>
<dbReference type="AlphaFoldDB" id="A0A6M0H376"/>
<evidence type="ECO:0000256" key="3">
    <source>
        <dbReference type="PROSITE-ProRule" id="PRU00182"/>
    </source>
</evidence>
<dbReference type="PANTHER" id="PTHR47683">
    <property type="entry name" value="PSEUDOURIDINE SYNTHASE FAMILY PROTEIN-RELATED"/>
    <property type="match status" value="1"/>
</dbReference>
<dbReference type="GO" id="GO:0120159">
    <property type="term" value="F:rRNA pseudouridine synthase activity"/>
    <property type="evidence" value="ECO:0007669"/>
    <property type="project" value="UniProtKB-ARBA"/>
</dbReference>
<protein>
    <recommendedName>
        <fullName evidence="4">Pseudouridine synthase</fullName>
        <ecNumber evidence="4">5.4.99.-</ecNumber>
    </recommendedName>
</protein>